<feature type="domain" description="RSE1/DDB1/CPSF1 second beta-propeller" evidence="9">
    <location>
        <begin position="456"/>
        <end position="789"/>
    </location>
</feature>
<evidence type="ECO:0000313" key="10">
    <source>
        <dbReference type="EMBL" id="VEU21630.1"/>
    </source>
</evidence>
<proteinExistence type="inferred from homology"/>
<keyword evidence="2" id="KW-0507">mRNA processing</keyword>
<dbReference type="InterPro" id="IPR018846">
    <property type="entry name" value="Beta-prop_RSE1/DDB1/CPSF1_1st"/>
</dbReference>
<dbReference type="InterPro" id="IPR058543">
    <property type="entry name" value="Beta-prop_RSE1/DDB1/CPSF1_2nd"/>
</dbReference>
<feature type="domain" description="RSE1/DDB1/CPSF1 first beta-propeller" evidence="8">
    <location>
        <begin position="25"/>
        <end position="374"/>
    </location>
</feature>
<keyword evidence="4" id="KW-0508">mRNA splicing</keyword>
<keyword evidence="5" id="KW-0539">Nucleus</keyword>
<dbReference type="Pfam" id="PF03178">
    <property type="entry name" value="CPSF_A"/>
    <property type="match status" value="1"/>
</dbReference>
<gene>
    <name evidence="10" type="ORF">BRENAR_LOCUS2363</name>
</gene>
<dbReference type="GO" id="GO:0003676">
    <property type="term" value="F:nucleic acid binding"/>
    <property type="evidence" value="ECO:0007669"/>
    <property type="project" value="InterPro"/>
</dbReference>
<evidence type="ECO:0000256" key="3">
    <source>
        <dbReference type="ARBA" id="ARBA00022728"/>
    </source>
</evidence>
<comment type="subcellular location">
    <subcellularLocation>
        <location evidence="1">Nucleus</location>
    </subcellularLocation>
</comment>
<evidence type="ECO:0000256" key="6">
    <source>
        <dbReference type="ARBA" id="ARBA00038266"/>
    </source>
</evidence>
<evidence type="ECO:0000259" key="8">
    <source>
        <dbReference type="Pfam" id="PF10433"/>
    </source>
</evidence>
<dbReference type="AlphaFoldDB" id="A0A448YL44"/>
<sequence length="1220" mass="135919">MSSAVNPDFYLYNLTIQRPSSAVKCCIGNFIGVRKQQQIVRATSTCIELWVFDKDTGSLRKVTDQNTYSNIREIHAFLPVGFHKHLVIITSDSGNLCLLEYNAERSQFDRVVCEPYFKTGVRAITPGEYIAVDGRDRAFMMGAIEKNKFAYTVSHDSDNKPVVSSPLEANRSRVVTFAMCGLDVGFEDPLFAAIESEISEKGAFKKTLTYYELDLGLNNVIKKFSEDVPDSANFLLPVPGGIDGPSGVLVCSKDIIQYKYLSRMTHSVPIPKRVGQVGSAQIVSGVVHVLKHSFFILLQSDKGDIFKVTVNGLPQDSDESDGRAGVVDFIEIKYFDSMPVCSSLLIFRSGFLYANCESGDQYIYQFEKLGDDPKEKSWTSTDYPDDIAVMNAEDTGFEVRKFDNLNLVYILENLNPIVASKLYDSGNISDLPVIYSLCGSGARSSLKVLNHQLPFTEIVTQELPSKVKSIFSTRTHIGDSYDKFIVISFYDQTLVLSVGEEVEEAEGSGLLTENSTLDIGQVGSDSLVQIYPGGLKQIFYDESDHPVKEVKWSSPVGIEVLHSSVTNTQVVLALSSRELVYFETDDQDRLIEYGERKELDSQITSLSLGEVSRGQARFPFILAGGRDQTLTVLNTDPSATLDIVAKEDLSSVPCSLMSFHMKDSGIQVTSIDDDQADDSAIGTLYVHIGMTNGVYARLKLDPVSGELTNPRNQYVGPREVHLSQLHLDHQNVIGLCSVRSYLGYSTATDFQITALSKPVFTGTCSFKSEDVPENGALGVHGDSLTIFTVDQLNSSLLIESIGLRYTPKAMAASTESNQMIYVAESDFQIKSPYIEEGDEDEAVAYSYDEDKQEYYQQFGYEHKADSWGSCLQVVSTENSAVGQTIELANEAAFKVCRVSFESDLENSYLVVSTSIGQSFAPNGNSGSFIRVYLINPDGSLEFSYKTKTEGLALALIPFQGKLLAGFNNLLILYDLGKKQLLKKCTTRLDCRKIVDLATQGFRVIVSDISDSVRYLIYKPLENEFFEFADDSIKRHMTRSMMLDYDTVIVGDKFGELSVLRCSDEVTELSEEDPHAVNLSHSERKFNGAPFKLKSLMNFYIGDIPTSFQKGNLTIGGSECIVYTGLQGTIGCLHPLKTLREIHFFIELQKLVAREVSSLTDRDLFKFRGYYVPVKGCIDGDLLEEYFQMGGEKRLKIAKEMERQPREIDRRISEMRTRFAY</sequence>
<dbReference type="InterPro" id="IPR004871">
    <property type="entry name" value="RSE1/DDB1/CPSF1_C"/>
</dbReference>
<dbReference type="STRING" id="13370.A0A448YL44"/>
<dbReference type="Pfam" id="PF10433">
    <property type="entry name" value="Beta-prop_RSE1_1st"/>
    <property type="match status" value="1"/>
</dbReference>
<evidence type="ECO:0000259" key="7">
    <source>
        <dbReference type="Pfam" id="PF03178"/>
    </source>
</evidence>
<feature type="domain" description="RSE1/DDB1/CPSF1 C-terminal" evidence="7">
    <location>
        <begin position="869"/>
        <end position="1186"/>
    </location>
</feature>
<dbReference type="InterPro" id="IPR050358">
    <property type="entry name" value="RSE1/DDB1/CFT1"/>
</dbReference>
<protein>
    <submittedName>
        <fullName evidence="10">DEKNAAC102703</fullName>
    </submittedName>
</protein>
<evidence type="ECO:0000256" key="2">
    <source>
        <dbReference type="ARBA" id="ARBA00022664"/>
    </source>
</evidence>
<dbReference type="FunCoup" id="A0A448YL44">
    <property type="interactions" value="1344"/>
</dbReference>
<accession>A0A448YL44</accession>
<organism evidence="10 11">
    <name type="scientific">Brettanomyces naardenensis</name>
    <name type="common">Yeast</name>
    <dbReference type="NCBI Taxonomy" id="13370"/>
    <lineage>
        <taxon>Eukaryota</taxon>
        <taxon>Fungi</taxon>
        <taxon>Dikarya</taxon>
        <taxon>Ascomycota</taxon>
        <taxon>Saccharomycotina</taxon>
        <taxon>Pichiomycetes</taxon>
        <taxon>Pichiales</taxon>
        <taxon>Pichiaceae</taxon>
        <taxon>Brettanomyces</taxon>
    </lineage>
</organism>
<evidence type="ECO:0000256" key="5">
    <source>
        <dbReference type="ARBA" id="ARBA00023242"/>
    </source>
</evidence>
<dbReference type="Pfam" id="PF23726">
    <property type="entry name" value="Beta-prop_RSE1_2nd"/>
    <property type="match status" value="1"/>
</dbReference>
<dbReference type="GO" id="GO:0008380">
    <property type="term" value="P:RNA splicing"/>
    <property type="evidence" value="ECO:0007669"/>
    <property type="project" value="UniProtKB-KW"/>
</dbReference>
<evidence type="ECO:0000313" key="11">
    <source>
        <dbReference type="Proteomes" id="UP000290900"/>
    </source>
</evidence>
<keyword evidence="3" id="KW-0747">Spliceosome</keyword>
<dbReference type="OrthoDB" id="436637at2759"/>
<dbReference type="InParanoid" id="A0A448YL44"/>
<evidence type="ECO:0000256" key="1">
    <source>
        <dbReference type="ARBA" id="ARBA00004123"/>
    </source>
</evidence>
<dbReference type="InterPro" id="IPR015943">
    <property type="entry name" value="WD40/YVTN_repeat-like_dom_sf"/>
</dbReference>
<keyword evidence="11" id="KW-1185">Reference proteome</keyword>
<evidence type="ECO:0000259" key="9">
    <source>
        <dbReference type="Pfam" id="PF23726"/>
    </source>
</evidence>
<comment type="similarity">
    <text evidence="6">Belongs to the RSE1 family.</text>
</comment>
<dbReference type="PANTHER" id="PTHR10644">
    <property type="entry name" value="DNA REPAIR/RNA PROCESSING CPSF FAMILY"/>
    <property type="match status" value="1"/>
</dbReference>
<dbReference type="GO" id="GO:0006397">
    <property type="term" value="P:mRNA processing"/>
    <property type="evidence" value="ECO:0007669"/>
    <property type="project" value="UniProtKB-KW"/>
</dbReference>
<dbReference type="FunFam" id="2.130.10.10:FF:001143">
    <property type="entry name" value="Pre-mRNA-splicing factor rse-1, putative"/>
    <property type="match status" value="1"/>
</dbReference>
<dbReference type="GO" id="GO:0005681">
    <property type="term" value="C:spliceosomal complex"/>
    <property type="evidence" value="ECO:0007669"/>
    <property type="project" value="UniProtKB-KW"/>
</dbReference>
<dbReference type="Proteomes" id="UP000290900">
    <property type="component" value="Unassembled WGS sequence"/>
</dbReference>
<evidence type="ECO:0000256" key="4">
    <source>
        <dbReference type="ARBA" id="ARBA00023187"/>
    </source>
</evidence>
<dbReference type="EMBL" id="CAACVR010000012">
    <property type="protein sequence ID" value="VEU21630.1"/>
    <property type="molecule type" value="Genomic_DNA"/>
</dbReference>
<dbReference type="Gene3D" id="2.130.10.10">
    <property type="entry name" value="YVTN repeat-like/Quinoprotein amine dehydrogenase"/>
    <property type="match status" value="3"/>
</dbReference>
<reference evidence="10 11" key="1">
    <citation type="submission" date="2018-12" db="EMBL/GenBank/DDBJ databases">
        <authorList>
            <person name="Tiukova I."/>
            <person name="Dainat J."/>
        </authorList>
    </citation>
    <scope>NUCLEOTIDE SEQUENCE [LARGE SCALE GENOMIC DNA]</scope>
</reference>
<name>A0A448YL44_BRENA</name>